<dbReference type="Proteomes" id="UP000663836">
    <property type="component" value="Unassembled WGS sequence"/>
</dbReference>
<name>A0A820M271_9BILA</name>
<accession>A0A820M271</accession>
<reference evidence="1" key="1">
    <citation type="submission" date="2021-02" db="EMBL/GenBank/DDBJ databases">
        <authorList>
            <person name="Nowell W R."/>
        </authorList>
    </citation>
    <scope>NUCLEOTIDE SEQUENCE</scope>
</reference>
<dbReference type="EMBL" id="CAJOBD010055598">
    <property type="protein sequence ID" value="CAF4365858.1"/>
    <property type="molecule type" value="Genomic_DNA"/>
</dbReference>
<organism evidence="1 2">
    <name type="scientific">Rotaria sordida</name>
    <dbReference type="NCBI Taxonomy" id="392033"/>
    <lineage>
        <taxon>Eukaryota</taxon>
        <taxon>Metazoa</taxon>
        <taxon>Spiralia</taxon>
        <taxon>Gnathifera</taxon>
        <taxon>Rotifera</taxon>
        <taxon>Eurotatoria</taxon>
        <taxon>Bdelloidea</taxon>
        <taxon>Philodinida</taxon>
        <taxon>Philodinidae</taxon>
        <taxon>Rotaria</taxon>
    </lineage>
</organism>
<evidence type="ECO:0000313" key="1">
    <source>
        <dbReference type="EMBL" id="CAF4365858.1"/>
    </source>
</evidence>
<evidence type="ECO:0000313" key="2">
    <source>
        <dbReference type="Proteomes" id="UP000663836"/>
    </source>
</evidence>
<dbReference type="AlphaFoldDB" id="A0A820M271"/>
<sequence>QKVDELCIQAEKLKQLEPEKFEEINTKRLQVEEKFSKLLLSLKEKQKKNYV</sequence>
<feature type="non-terminal residue" evidence="1">
    <location>
        <position position="1"/>
    </location>
</feature>
<gene>
    <name evidence="1" type="ORF">JBS370_LOCUS42374</name>
</gene>
<protein>
    <submittedName>
        <fullName evidence="1">Uncharacterized protein</fullName>
    </submittedName>
</protein>
<proteinExistence type="predicted"/>
<comment type="caution">
    <text evidence="1">The sequence shown here is derived from an EMBL/GenBank/DDBJ whole genome shotgun (WGS) entry which is preliminary data.</text>
</comment>